<dbReference type="GO" id="GO:0047134">
    <property type="term" value="F:protein-disulfide reductase [NAD(P)H] activity"/>
    <property type="evidence" value="ECO:0007669"/>
    <property type="project" value="TreeGrafter"/>
</dbReference>
<evidence type="ECO:0000256" key="7">
    <source>
        <dbReference type="ARBA" id="ARBA00023015"/>
    </source>
</evidence>
<evidence type="ECO:0000313" key="14">
    <source>
        <dbReference type="Proteomes" id="UP000022835"/>
    </source>
</evidence>
<dbReference type="GO" id="GO:0035731">
    <property type="term" value="F:dinitrosyl-iron complex binding"/>
    <property type="evidence" value="ECO:0007669"/>
    <property type="project" value="UniProtKB-UniRule"/>
</dbReference>
<keyword evidence="5 11" id="KW-0408">Iron</keyword>
<evidence type="ECO:0000256" key="3">
    <source>
        <dbReference type="ARBA" id="ARBA00022485"/>
    </source>
</evidence>
<evidence type="ECO:0000256" key="9">
    <source>
        <dbReference type="ARBA" id="ARBA00023157"/>
    </source>
</evidence>
<feature type="binding site" evidence="11">
    <location>
        <position position="37"/>
    </location>
    <ligand>
        <name>[4Fe-4S] cluster</name>
        <dbReference type="ChEBI" id="CHEBI:49883"/>
    </ligand>
</feature>
<dbReference type="GO" id="GO:0046872">
    <property type="term" value="F:metal ion binding"/>
    <property type="evidence" value="ECO:0007669"/>
    <property type="project" value="UniProtKB-KW"/>
</dbReference>
<dbReference type="InterPro" id="IPR034768">
    <property type="entry name" value="4FE4S_WBL"/>
</dbReference>
<dbReference type="GO" id="GO:0005737">
    <property type="term" value="C:cytoplasm"/>
    <property type="evidence" value="ECO:0007669"/>
    <property type="project" value="UniProtKB-SubCell"/>
</dbReference>
<dbReference type="Proteomes" id="UP000022835">
    <property type="component" value="Unassembled WGS sequence"/>
</dbReference>
<protein>
    <recommendedName>
        <fullName evidence="11">Transcriptional regulator WhiB</fullName>
    </recommendedName>
</protein>
<evidence type="ECO:0000256" key="6">
    <source>
        <dbReference type="ARBA" id="ARBA00023014"/>
    </source>
</evidence>
<proteinExistence type="inferred from homology"/>
<dbReference type="Pfam" id="PF02467">
    <property type="entry name" value="Whib"/>
    <property type="match status" value="1"/>
</dbReference>
<dbReference type="InterPro" id="IPR003482">
    <property type="entry name" value="Whib"/>
</dbReference>
<keyword evidence="10 11" id="KW-0804">Transcription</keyword>
<feature type="binding site" evidence="11">
    <location>
        <position position="43"/>
    </location>
    <ligand>
        <name>[4Fe-4S] cluster</name>
        <dbReference type="ChEBI" id="CHEBI:49883"/>
    </ligand>
</feature>
<dbReference type="STRING" id="1440774.Y900_027595"/>
<dbReference type="PANTHER" id="PTHR38839">
    <property type="entry name" value="TRANSCRIPTIONAL REGULATOR WHID-RELATED"/>
    <property type="match status" value="1"/>
</dbReference>
<evidence type="ECO:0000256" key="8">
    <source>
        <dbReference type="ARBA" id="ARBA00023125"/>
    </source>
</evidence>
<feature type="domain" description="4Fe-4S Wbl-type" evidence="12">
    <location>
        <begin position="12"/>
        <end position="67"/>
    </location>
</feature>
<dbReference type="GO" id="GO:0051539">
    <property type="term" value="F:4 iron, 4 sulfur cluster binding"/>
    <property type="evidence" value="ECO:0007669"/>
    <property type="project" value="UniProtKB-UniRule"/>
</dbReference>
<name>A0A064CEA7_9MYCO</name>
<keyword evidence="6 11" id="KW-0411">Iron-sulfur</keyword>
<dbReference type="GO" id="GO:0045892">
    <property type="term" value="P:negative regulation of DNA-templated transcription"/>
    <property type="evidence" value="ECO:0007669"/>
    <property type="project" value="TreeGrafter"/>
</dbReference>
<evidence type="ECO:0000259" key="12">
    <source>
        <dbReference type="PROSITE" id="PS51674"/>
    </source>
</evidence>
<keyword evidence="7 11" id="KW-0805">Transcription regulation</keyword>
<dbReference type="PROSITE" id="PS51674">
    <property type="entry name" value="4FE4S_WBL"/>
    <property type="match status" value="1"/>
</dbReference>
<feature type="binding site" evidence="11">
    <location>
        <position position="13"/>
    </location>
    <ligand>
        <name>[4Fe-4S] cluster</name>
        <dbReference type="ChEBI" id="CHEBI:49883"/>
    </ligand>
</feature>
<comment type="subcellular location">
    <subcellularLocation>
        <location evidence="1 11">Cytoplasm</location>
    </subcellularLocation>
</comment>
<comment type="PTM">
    <text evidence="11">Upon Fe-S cluster removal intramolecular disulfide bonds are formed.</text>
</comment>
<evidence type="ECO:0000256" key="5">
    <source>
        <dbReference type="ARBA" id="ARBA00023004"/>
    </source>
</evidence>
<sequence length="122" mass="13350">MANPVEMESNGLCSYSDPENWFDYRKANEAKRICGNCPIRKACASAALDLEVVDGVWGGVNLPGEHATIEEHAVARRQLAFIVAAMDRQPEAHRQRSLAIRAAMHYAAFPGQRTHVAESASA</sequence>
<comment type="cofactor">
    <cofactor evidence="11">
        <name>[4Fe-4S] cluster</name>
        <dbReference type="ChEBI" id="CHEBI:49883"/>
    </cofactor>
    <text evidence="11">Binds 1 [4Fe-4S] cluster per subunit. Following nitrosylation of the [4Fe-4S] cluster binds 1 [4Fe-8(NO)] cluster per subunit.</text>
</comment>
<evidence type="ECO:0000256" key="4">
    <source>
        <dbReference type="ARBA" id="ARBA00022723"/>
    </source>
</evidence>
<dbReference type="GO" id="GO:0003677">
    <property type="term" value="F:DNA binding"/>
    <property type="evidence" value="ECO:0007669"/>
    <property type="project" value="UniProtKB-UniRule"/>
</dbReference>
<feature type="binding site" evidence="11">
    <location>
        <position position="34"/>
    </location>
    <ligand>
        <name>[4Fe-4S] cluster</name>
        <dbReference type="ChEBI" id="CHEBI:49883"/>
    </ligand>
</feature>
<comment type="similarity">
    <text evidence="2 11">Belongs to the WhiB family.</text>
</comment>
<keyword evidence="8 11" id="KW-0238">DNA-binding</keyword>
<reference evidence="13" key="1">
    <citation type="submission" date="2014-05" db="EMBL/GenBank/DDBJ databases">
        <title>Genome sequence of Mycobacterium aromaticivorans strain JS19b1T (= DSM 45407T).</title>
        <authorList>
            <person name="Kwak Y."/>
            <person name="Park G.-S."/>
            <person name="Li Q.X."/>
            <person name="Lee S.-E."/>
            <person name="Shin J.-H."/>
        </authorList>
    </citation>
    <scope>NUCLEOTIDE SEQUENCE [LARGE SCALE GENOMIC DNA]</scope>
    <source>
        <strain evidence="13">JS19b1</strain>
    </source>
</reference>
<comment type="caution">
    <text evidence="13">The sequence shown here is derived from an EMBL/GenBank/DDBJ whole genome shotgun (WGS) entry which is preliminary data.</text>
</comment>
<dbReference type="HAMAP" id="MF_01479">
    <property type="entry name" value="WhiB"/>
    <property type="match status" value="1"/>
</dbReference>
<gene>
    <name evidence="11" type="primary">whiB</name>
    <name evidence="13" type="ORF">Y900_027595</name>
</gene>
<keyword evidence="9 11" id="KW-1015">Disulfide bond</keyword>
<organism evidence="13 14">
    <name type="scientific">Mycolicibacterium aromaticivorans JS19b1 = JCM 16368</name>
    <dbReference type="NCBI Taxonomy" id="1440774"/>
    <lineage>
        <taxon>Bacteria</taxon>
        <taxon>Bacillati</taxon>
        <taxon>Actinomycetota</taxon>
        <taxon>Actinomycetes</taxon>
        <taxon>Mycobacteriales</taxon>
        <taxon>Mycobacteriaceae</taxon>
        <taxon>Mycolicibacterium</taxon>
    </lineage>
</organism>
<keyword evidence="4 11" id="KW-0479">Metal-binding</keyword>
<keyword evidence="11" id="KW-0963">Cytoplasm</keyword>
<keyword evidence="3 11" id="KW-0004">4Fe-4S</keyword>
<comment type="PTM">
    <text evidence="11">The Fe-S cluster can be nitrosylated by nitric oxide (NO).</text>
</comment>
<evidence type="ECO:0000256" key="2">
    <source>
        <dbReference type="ARBA" id="ARBA00006597"/>
    </source>
</evidence>
<dbReference type="EMBL" id="JALN02000002">
    <property type="protein sequence ID" value="KDE97058.1"/>
    <property type="molecule type" value="Genomic_DNA"/>
</dbReference>
<keyword evidence="14" id="KW-1185">Reference proteome</keyword>
<dbReference type="GO" id="GO:0045454">
    <property type="term" value="P:cell redox homeostasis"/>
    <property type="evidence" value="ECO:0007669"/>
    <property type="project" value="TreeGrafter"/>
</dbReference>
<dbReference type="AlphaFoldDB" id="A0A064CEA7"/>
<evidence type="ECO:0000313" key="13">
    <source>
        <dbReference type="EMBL" id="KDE97058.1"/>
    </source>
</evidence>
<dbReference type="eggNOG" id="ENOG5031YFG">
    <property type="taxonomic scope" value="Bacteria"/>
</dbReference>
<evidence type="ECO:0000256" key="11">
    <source>
        <dbReference type="HAMAP-Rule" id="MF_01479"/>
    </source>
</evidence>
<comment type="function">
    <text evidence="11">Acts as a transcriptional regulator. Probably redox-responsive. The apo- but not holo-form probably binds DNA.</text>
</comment>
<evidence type="ECO:0000256" key="1">
    <source>
        <dbReference type="ARBA" id="ARBA00004496"/>
    </source>
</evidence>
<evidence type="ECO:0000256" key="10">
    <source>
        <dbReference type="ARBA" id="ARBA00023163"/>
    </source>
</evidence>
<accession>A0A064CEA7</accession>